<keyword evidence="2" id="KW-1185">Reference proteome</keyword>
<accession>A0A0L0UID4</accession>
<dbReference type="EMBL" id="AJIL01008475">
    <property type="protein sequence ID" value="KNE86705.1"/>
    <property type="molecule type" value="Genomic_DNA"/>
</dbReference>
<organism evidence="1 2">
    <name type="scientific">Puccinia striiformis f. sp. tritici PST-78</name>
    <dbReference type="NCBI Taxonomy" id="1165861"/>
    <lineage>
        <taxon>Eukaryota</taxon>
        <taxon>Fungi</taxon>
        <taxon>Dikarya</taxon>
        <taxon>Basidiomycota</taxon>
        <taxon>Pucciniomycotina</taxon>
        <taxon>Pucciniomycetes</taxon>
        <taxon>Pucciniales</taxon>
        <taxon>Pucciniaceae</taxon>
        <taxon>Puccinia</taxon>
    </lineage>
</organism>
<dbReference type="AlphaFoldDB" id="A0A0L0UID4"/>
<evidence type="ECO:0000313" key="1">
    <source>
        <dbReference type="EMBL" id="KNE86705.1"/>
    </source>
</evidence>
<dbReference type="Proteomes" id="UP000054564">
    <property type="component" value="Unassembled WGS sequence"/>
</dbReference>
<evidence type="ECO:0000313" key="2">
    <source>
        <dbReference type="Proteomes" id="UP000054564"/>
    </source>
</evidence>
<evidence type="ECO:0008006" key="3">
    <source>
        <dbReference type="Google" id="ProtNLM"/>
    </source>
</evidence>
<reference evidence="2" key="1">
    <citation type="submission" date="2014-03" db="EMBL/GenBank/DDBJ databases">
        <title>The Genome Sequence of Puccinia striiformis f. sp. tritici PST-78.</title>
        <authorList>
            <consortium name="The Broad Institute Genome Sequencing Platform"/>
            <person name="Cuomo C."/>
            <person name="Hulbert S."/>
            <person name="Chen X."/>
            <person name="Walker B."/>
            <person name="Young S.K."/>
            <person name="Zeng Q."/>
            <person name="Gargeya S."/>
            <person name="Fitzgerald M."/>
            <person name="Haas B."/>
            <person name="Abouelleil A."/>
            <person name="Alvarado L."/>
            <person name="Arachchi H.M."/>
            <person name="Berlin A.M."/>
            <person name="Chapman S.B."/>
            <person name="Goldberg J."/>
            <person name="Griggs A."/>
            <person name="Gujja S."/>
            <person name="Hansen M."/>
            <person name="Howarth C."/>
            <person name="Imamovic A."/>
            <person name="Larimer J."/>
            <person name="McCowan C."/>
            <person name="Montmayeur A."/>
            <person name="Murphy C."/>
            <person name="Neiman D."/>
            <person name="Pearson M."/>
            <person name="Priest M."/>
            <person name="Roberts A."/>
            <person name="Saif S."/>
            <person name="Shea T."/>
            <person name="Sisk P."/>
            <person name="Sykes S."/>
            <person name="Wortman J."/>
            <person name="Nusbaum C."/>
            <person name="Birren B."/>
        </authorList>
    </citation>
    <scope>NUCLEOTIDE SEQUENCE [LARGE SCALE GENOMIC DNA]</scope>
    <source>
        <strain evidence="2">race PST-78</strain>
    </source>
</reference>
<gene>
    <name evidence="1" type="ORF">PSTG_19931</name>
</gene>
<proteinExistence type="predicted"/>
<comment type="caution">
    <text evidence="1">The sequence shown here is derived from an EMBL/GenBank/DDBJ whole genome shotgun (WGS) entry which is preliminary data.</text>
</comment>
<sequence>MGLMSATTVDIEQSFSFGREYVSVRRHRLSPSSLTRGLTVAFYSKNGKIASGVLRRWKLDHKNEKGKGKNIVIEIDGAEDKDKE</sequence>
<name>A0A0L0UID4_9BASI</name>
<dbReference type="OrthoDB" id="1715602at2759"/>
<protein>
    <recommendedName>
        <fullName evidence="3">HAT C-terminal dimerisation domain-containing protein</fullName>
    </recommendedName>
</protein>